<protein>
    <submittedName>
        <fullName evidence="2">Uncharacterized protein</fullName>
    </submittedName>
</protein>
<evidence type="ECO:0000256" key="1">
    <source>
        <dbReference type="SAM" id="MobiDB-lite"/>
    </source>
</evidence>
<feature type="compositionally biased region" description="Basic and acidic residues" evidence="1">
    <location>
        <begin position="1"/>
        <end position="15"/>
    </location>
</feature>
<keyword evidence="3" id="KW-1185">Reference proteome</keyword>
<evidence type="ECO:0000313" key="2">
    <source>
        <dbReference type="EMBL" id="SJK99874.1"/>
    </source>
</evidence>
<reference evidence="3" key="1">
    <citation type="journal article" date="2017" name="Nat. Ecol. Evol.">
        <title>Genome expansion and lineage-specific genetic innovations in the forest pathogenic fungi Armillaria.</title>
        <authorList>
            <person name="Sipos G."/>
            <person name="Prasanna A.N."/>
            <person name="Walter M.C."/>
            <person name="O'Connor E."/>
            <person name="Balint B."/>
            <person name="Krizsan K."/>
            <person name="Kiss B."/>
            <person name="Hess J."/>
            <person name="Varga T."/>
            <person name="Slot J."/>
            <person name="Riley R."/>
            <person name="Boka B."/>
            <person name="Rigling D."/>
            <person name="Barry K."/>
            <person name="Lee J."/>
            <person name="Mihaltcheva S."/>
            <person name="LaButti K."/>
            <person name="Lipzen A."/>
            <person name="Waldron R."/>
            <person name="Moloney N.M."/>
            <person name="Sperisen C."/>
            <person name="Kredics L."/>
            <person name="Vagvoelgyi C."/>
            <person name="Patrignani A."/>
            <person name="Fitzpatrick D."/>
            <person name="Nagy I."/>
            <person name="Doyle S."/>
            <person name="Anderson J.B."/>
            <person name="Grigoriev I.V."/>
            <person name="Gueldener U."/>
            <person name="Muensterkoetter M."/>
            <person name="Nagy L.G."/>
        </authorList>
    </citation>
    <scope>NUCLEOTIDE SEQUENCE [LARGE SCALE GENOMIC DNA]</scope>
    <source>
        <strain evidence="3">C18/9</strain>
    </source>
</reference>
<accession>A0A284QTQ9</accession>
<gene>
    <name evidence="2" type="ORF">ARMOST_03185</name>
</gene>
<feature type="region of interest" description="Disordered" evidence="1">
    <location>
        <begin position="1"/>
        <end position="40"/>
    </location>
</feature>
<organism evidence="2 3">
    <name type="scientific">Armillaria ostoyae</name>
    <name type="common">Armillaria root rot fungus</name>
    <dbReference type="NCBI Taxonomy" id="47428"/>
    <lineage>
        <taxon>Eukaryota</taxon>
        <taxon>Fungi</taxon>
        <taxon>Dikarya</taxon>
        <taxon>Basidiomycota</taxon>
        <taxon>Agaricomycotina</taxon>
        <taxon>Agaricomycetes</taxon>
        <taxon>Agaricomycetidae</taxon>
        <taxon>Agaricales</taxon>
        <taxon>Marasmiineae</taxon>
        <taxon>Physalacriaceae</taxon>
        <taxon>Armillaria</taxon>
    </lineage>
</organism>
<dbReference type="EMBL" id="FUEG01000002">
    <property type="protein sequence ID" value="SJK99874.1"/>
    <property type="molecule type" value="Genomic_DNA"/>
</dbReference>
<proteinExistence type="predicted"/>
<evidence type="ECO:0000313" key="3">
    <source>
        <dbReference type="Proteomes" id="UP000219338"/>
    </source>
</evidence>
<dbReference type="OrthoDB" id="3247681at2759"/>
<sequence length="266" mass="29645">MANHHYPVDIDKEDCNFDTPSSPHEHPSPSPLSPAEFSPQPTASLAIATRPTVIEPTSWAAKNPDLLIAPTKTYHTVESWHPASTEVSSATIKKRLAKEKRDVFADDLLQGMEDHQQRLKEIAMKHGKKVNEVMHIAGSSSRYKGHRAVSDLQVKLQYQVKENNEEKLIREKMRLAELLELAKTDPRCEEMSKDELQSLKEEGVAEDYHRTADLIKSALISLGHHTGAHGFAVLSQGSVDDIMQLCLLQIPGSTQFLLSSIKVDPC</sequence>
<dbReference type="STRING" id="47428.A0A284QTQ9"/>
<dbReference type="AlphaFoldDB" id="A0A284QTQ9"/>
<name>A0A284QTQ9_ARMOS</name>
<dbReference type="Proteomes" id="UP000219338">
    <property type="component" value="Unassembled WGS sequence"/>
</dbReference>